<keyword evidence="1" id="KW-0812">Transmembrane</keyword>
<proteinExistence type="predicted"/>
<accession>A0ABV7Z0F8</accession>
<reference evidence="3" key="1">
    <citation type="journal article" date="2019" name="Int. J. Syst. Evol. Microbiol.">
        <title>The Global Catalogue of Microorganisms (GCM) 10K type strain sequencing project: providing services to taxonomists for standard genome sequencing and annotation.</title>
        <authorList>
            <consortium name="The Broad Institute Genomics Platform"/>
            <consortium name="The Broad Institute Genome Sequencing Center for Infectious Disease"/>
            <person name="Wu L."/>
            <person name="Ma J."/>
        </authorList>
    </citation>
    <scope>NUCLEOTIDE SEQUENCE [LARGE SCALE GENOMIC DNA]</scope>
    <source>
        <strain evidence="3">CECT 7956</strain>
    </source>
</reference>
<dbReference type="EMBL" id="JBHRYQ010000001">
    <property type="protein sequence ID" value="MFC3812765.1"/>
    <property type="molecule type" value="Genomic_DNA"/>
</dbReference>
<feature type="transmembrane region" description="Helical" evidence="1">
    <location>
        <begin position="64"/>
        <end position="84"/>
    </location>
</feature>
<keyword evidence="1" id="KW-1133">Transmembrane helix</keyword>
<dbReference type="RefSeq" id="WP_379839666.1">
    <property type="nucleotide sequence ID" value="NZ_JBHRYQ010000001.1"/>
</dbReference>
<feature type="transmembrane region" description="Helical" evidence="1">
    <location>
        <begin position="9"/>
        <end position="28"/>
    </location>
</feature>
<gene>
    <name evidence="2" type="ORF">ACFOOI_19030</name>
</gene>
<evidence type="ECO:0000256" key="1">
    <source>
        <dbReference type="SAM" id="Phobius"/>
    </source>
</evidence>
<protein>
    <submittedName>
        <fullName evidence="2">Uncharacterized protein</fullName>
    </submittedName>
</protein>
<keyword evidence="3" id="KW-1185">Reference proteome</keyword>
<comment type="caution">
    <text evidence="2">The sequence shown here is derived from an EMBL/GenBank/DDBJ whole genome shotgun (WGS) entry which is preliminary data.</text>
</comment>
<organism evidence="2 3">
    <name type="scientific">Lacihabitans lacunae</name>
    <dbReference type="NCBI Taxonomy" id="1028214"/>
    <lineage>
        <taxon>Bacteria</taxon>
        <taxon>Pseudomonadati</taxon>
        <taxon>Bacteroidota</taxon>
        <taxon>Cytophagia</taxon>
        <taxon>Cytophagales</taxon>
        <taxon>Leadbetterellaceae</taxon>
        <taxon>Lacihabitans</taxon>
    </lineage>
</organism>
<dbReference type="Proteomes" id="UP001595616">
    <property type="component" value="Unassembled WGS sequence"/>
</dbReference>
<sequence>MKHTYIKRYIWLVFVLSLTLLLENDFYLKARFNNSITGKLSDLVGLILFPWFWSLVFKSNVKSIYIFTFLFFIFWKTEASTLFINTLFTNTGIGFGRVIDYSDLWTLLVLPISYRFYSITKDQLILFNRPFKSFVSTVCIFSFFATSQPKVYIEPNWDFDKDYGLPFSKKELLTNRMSYQYGQAVDSTVLRFEKIIINSSSSGSYYFTTTANLKEIDSTSCVLTLTKLTNYTVVGVSKKKKAELSKGEFLKEFDLVIKNIIDNPTPNGVEYSAYKN</sequence>
<name>A0ABV7Z0F8_9BACT</name>
<evidence type="ECO:0000313" key="2">
    <source>
        <dbReference type="EMBL" id="MFC3812765.1"/>
    </source>
</evidence>
<evidence type="ECO:0000313" key="3">
    <source>
        <dbReference type="Proteomes" id="UP001595616"/>
    </source>
</evidence>
<feature type="transmembrane region" description="Helical" evidence="1">
    <location>
        <begin position="40"/>
        <end position="57"/>
    </location>
</feature>
<keyword evidence="1" id="KW-0472">Membrane</keyword>